<keyword evidence="9" id="KW-0406">Ion transport</keyword>
<keyword evidence="6" id="KW-0851">Voltage-gated channel</keyword>
<dbReference type="PANTHER" id="PTHR11537:SF254">
    <property type="entry name" value="POTASSIUM VOLTAGE-GATED CHANNEL PROTEIN SHAB"/>
    <property type="match status" value="1"/>
</dbReference>
<keyword evidence="4 13" id="KW-0812">Transmembrane</keyword>
<reference evidence="15 16" key="1">
    <citation type="submission" date="2016-09" db="EMBL/GenBank/DDBJ databases">
        <title>Extensive genetic diversity and differential bi-allelic expression allows diatom success in the polar Southern Ocean.</title>
        <authorList>
            <consortium name="DOE Joint Genome Institute"/>
            <person name="Mock T."/>
            <person name="Otillar R.P."/>
            <person name="Strauss J."/>
            <person name="Dupont C."/>
            <person name="Frickenhaus S."/>
            <person name="Maumus F."/>
            <person name="Mcmullan M."/>
            <person name="Sanges R."/>
            <person name="Schmutz J."/>
            <person name="Toseland A."/>
            <person name="Valas R."/>
            <person name="Veluchamy A."/>
            <person name="Ward B.J."/>
            <person name="Allen A."/>
            <person name="Barry K."/>
            <person name="Falciatore A."/>
            <person name="Ferrante M."/>
            <person name="Fortunato A.E."/>
            <person name="Gloeckner G."/>
            <person name="Gruber A."/>
            <person name="Hipkin R."/>
            <person name="Janech M."/>
            <person name="Kroth P."/>
            <person name="Leese F."/>
            <person name="Lindquist E."/>
            <person name="Lyon B.R."/>
            <person name="Martin J."/>
            <person name="Mayer C."/>
            <person name="Parker M."/>
            <person name="Quesneville H."/>
            <person name="Raymond J."/>
            <person name="Uhlig C."/>
            <person name="Valentin K.U."/>
            <person name="Worden A.Z."/>
            <person name="Armbrust E.V."/>
            <person name="Bowler C."/>
            <person name="Green B."/>
            <person name="Moulton V."/>
            <person name="Van Oosterhout C."/>
            <person name="Grigoriev I."/>
        </authorList>
    </citation>
    <scope>NUCLEOTIDE SEQUENCE [LARGE SCALE GENOMIC DNA]</scope>
    <source>
        <strain evidence="15 16">CCMP1102</strain>
    </source>
</reference>
<feature type="transmembrane region" description="Helical" evidence="13">
    <location>
        <begin position="1195"/>
        <end position="1217"/>
    </location>
</feature>
<organism evidence="15 16">
    <name type="scientific">Fragilariopsis cylindrus CCMP1102</name>
    <dbReference type="NCBI Taxonomy" id="635003"/>
    <lineage>
        <taxon>Eukaryota</taxon>
        <taxon>Sar</taxon>
        <taxon>Stramenopiles</taxon>
        <taxon>Ochrophyta</taxon>
        <taxon>Bacillariophyta</taxon>
        <taxon>Bacillariophyceae</taxon>
        <taxon>Bacillariophycidae</taxon>
        <taxon>Bacillariales</taxon>
        <taxon>Bacillariaceae</taxon>
        <taxon>Fragilariopsis</taxon>
    </lineage>
</organism>
<feature type="transmembrane region" description="Helical" evidence="13">
    <location>
        <begin position="1093"/>
        <end position="1112"/>
    </location>
</feature>
<keyword evidence="3" id="KW-0633">Potassium transport</keyword>
<keyword evidence="7" id="KW-0630">Potassium</keyword>
<feature type="compositionally biased region" description="Acidic residues" evidence="12">
    <location>
        <begin position="673"/>
        <end position="682"/>
    </location>
</feature>
<feature type="transmembrane region" description="Helical" evidence="13">
    <location>
        <begin position="463"/>
        <end position="487"/>
    </location>
</feature>
<dbReference type="InterPro" id="IPR005821">
    <property type="entry name" value="Ion_trans_dom"/>
</dbReference>
<feature type="transmembrane region" description="Helical" evidence="13">
    <location>
        <begin position="116"/>
        <end position="139"/>
    </location>
</feature>
<dbReference type="Gene3D" id="1.10.287.70">
    <property type="match status" value="3"/>
</dbReference>
<feature type="transmembrane region" description="Helical" evidence="13">
    <location>
        <begin position="181"/>
        <end position="202"/>
    </location>
</feature>
<feature type="domain" description="Ion transport" evidence="14">
    <location>
        <begin position="59"/>
        <end position="364"/>
    </location>
</feature>
<proteinExistence type="predicted"/>
<dbReference type="OrthoDB" id="415460at2759"/>
<evidence type="ECO:0000256" key="2">
    <source>
        <dbReference type="ARBA" id="ARBA00022448"/>
    </source>
</evidence>
<dbReference type="Gene3D" id="1.20.120.350">
    <property type="entry name" value="Voltage-gated potassium channels. Chain C"/>
    <property type="match status" value="1"/>
</dbReference>
<evidence type="ECO:0000256" key="8">
    <source>
        <dbReference type="ARBA" id="ARBA00022989"/>
    </source>
</evidence>
<evidence type="ECO:0000259" key="14">
    <source>
        <dbReference type="Pfam" id="PF00520"/>
    </source>
</evidence>
<feature type="transmembrane region" description="Helical" evidence="13">
    <location>
        <begin position="581"/>
        <end position="602"/>
    </location>
</feature>
<feature type="transmembrane region" description="Helical" evidence="13">
    <location>
        <begin position="507"/>
        <end position="529"/>
    </location>
</feature>
<evidence type="ECO:0000256" key="13">
    <source>
        <dbReference type="SAM" id="Phobius"/>
    </source>
</evidence>
<evidence type="ECO:0000256" key="1">
    <source>
        <dbReference type="ARBA" id="ARBA00004141"/>
    </source>
</evidence>
<keyword evidence="2" id="KW-0813">Transport</keyword>
<feature type="domain" description="Ion transport" evidence="14">
    <location>
        <begin position="429"/>
        <end position="634"/>
    </location>
</feature>
<dbReference type="KEGG" id="fcy:FRACYDRAFT_250095"/>
<dbReference type="Proteomes" id="UP000095751">
    <property type="component" value="Unassembled WGS sequence"/>
</dbReference>
<keyword evidence="16" id="KW-1185">Reference proteome</keyword>
<evidence type="ECO:0000256" key="7">
    <source>
        <dbReference type="ARBA" id="ARBA00022958"/>
    </source>
</evidence>
<feature type="domain" description="Ion transport" evidence="14">
    <location>
        <begin position="732"/>
        <end position="982"/>
    </location>
</feature>
<feature type="transmembrane region" description="Helical" evidence="13">
    <location>
        <begin position="238"/>
        <end position="260"/>
    </location>
</feature>
<dbReference type="Pfam" id="PF00520">
    <property type="entry name" value="Ion_trans"/>
    <property type="match status" value="4"/>
</dbReference>
<dbReference type="InterPro" id="IPR028325">
    <property type="entry name" value="VG_K_chnl"/>
</dbReference>
<evidence type="ECO:0000256" key="9">
    <source>
        <dbReference type="ARBA" id="ARBA00023065"/>
    </source>
</evidence>
<feature type="domain" description="Ion transport" evidence="14">
    <location>
        <begin position="1058"/>
        <end position="1319"/>
    </location>
</feature>
<dbReference type="InParanoid" id="A0A1E7ER54"/>
<gene>
    <name evidence="15" type="ORF">FRACYDRAFT_250095</name>
</gene>
<dbReference type="GO" id="GO:0008076">
    <property type="term" value="C:voltage-gated potassium channel complex"/>
    <property type="evidence" value="ECO:0007669"/>
    <property type="project" value="InterPro"/>
</dbReference>
<keyword evidence="5" id="KW-0631">Potassium channel</keyword>
<dbReference type="InterPro" id="IPR027359">
    <property type="entry name" value="Volt_channel_dom_sf"/>
</dbReference>
<feature type="transmembrane region" description="Helical" evidence="13">
    <location>
        <begin position="64"/>
        <end position="83"/>
    </location>
</feature>
<keyword evidence="11" id="KW-0407">Ion channel</keyword>
<evidence type="ECO:0000256" key="4">
    <source>
        <dbReference type="ARBA" id="ARBA00022692"/>
    </source>
</evidence>
<protein>
    <submittedName>
        <fullName evidence="15">Putative ion membrane transporter</fullName>
    </submittedName>
</protein>
<feature type="transmembrane region" description="Helical" evidence="13">
    <location>
        <begin position="334"/>
        <end position="358"/>
    </location>
</feature>
<feature type="transmembrane region" description="Helical" evidence="13">
    <location>
        <begin position="877"/>
        <end position="896"/>
    </location>
</feature>
<feature type="transmembrane region" description="Helical" evidence="13">
    <location>
        <begin position="955"/>
        <end position="980"/>
    </location>
</feature>
<evidence type="ECO:0000313" key="16">
    <source>
        <dbReference type="Proteomes" id="UP000095751"/>
    </source>
</evidence>
<feature type="transmembrane region" description="Helical" evidence="13">
    <location>
        <begin position="1124"/>
        <end position="1144"/>
    </location>
</feature>
<sequence length="1343" mass="149996">MSSSLGETTPLLLADSSNDTGRTITTTLNTTTTTDPNNNNNDYYNLVWDFLDSKTFGGKIYEKFMVLLILTNVIAFIIGTLFVNDENNNDNDTLIACGMICDTIWFGNYDNNKLEYLNIGTTSVLELFTISIFSIEYVLRVWTAPLENQELYGGSSAGIIVGRLKYIFTNFYSIVDLASTVPFYVDVFLFTSSNVIGTTSFLRMFRLFRLMGRGVDGVGRRYDSALTLCDDVYRAQKAILGTAAFVGVTTWIVISSLYYIVERKNLDMIYCPNDVDVDTSLCTIDNWGIVDCSSKADEPCWNLYQSIPMSSYYTLLNLFGEFPLFDQHSPKGQLIGTFTAIIAVTFFALPVGIIGNGFETEISKRRRRRRRQKNKNNDIDIDIDGPIIERGVYTIGYIAPTTYSTAYRSKLYNFFFPMTTMVARLCDTYFINMLVIGTAITYMIDTIDILPNGYRIVQNYFELFAVVIFTIEYSLKFLACITIDPMYNNSNNNNNNNNGGGCSSSSVWSYATGFLPMVDLLGFLPYWIVLFGSRSSGISSGPSDFGYTFVKALRLLRLFRFEKYTHAFTSFDDVFTRNYDVLCVTFFSSVLLWVLFSAILYITEQNNPDHEMSSNYSNMPNSMWMTLLNLSGEAPLAQYSVWGKIATGILGLFATAIFGIPIGILGAGFEEVVEEETEDDDRETAPEATKTQQRDVASTRGGGSASTSASATDVERWCYNLVNGYGSALAQAVETLIYILIFVAISIGILQTVKGHENDFSGIEAFTVYAFTLEYVIRFIGAGADPSFSSSGITTPGSIMNGFVSRIKYVFSFYSIIDLLAILPYYVALVLPEGLADQYDEYLRMARIIRLLKLDKYAPSFTLIDDVIRYKWNSLKVAGYAAITLWTIFAGLLYLFEYTDSTNGIDPVPLYGCVEDCMMMDRFRNFFDSFFYTGIHLTGDYPITTYDWPAKFVNFFMVVAAVGVVSIPSGLIASGFVEIVQSKNKSKKNKNAIATAGAVEGDDWYEEQYRALEGVAPPNSPFGPTVDNYQIAVNEFLNGTKDSNGKIRFTPFAFCGRVFIFTVIIANIVAVMVESIPQIDKAVGNDPGNFFDVFEAISIAVFTLEYGSRLFCAPKNRESLYSSFIYAQTFFGIVDFLSTAPWYVEEILVGTGTIAAGGDVARVFRIFRIFRILQLEDFVTAFSKLDNVFRASTDVLKATGLLALIIWIGGGSLFFILEQNNPNWRQCDASIPLVSNTTSGIPGCFDFASTEECNEYYPGMCDQKVFVNMPNTLYMTAVFLGGEWGVTDFTWAGRILCIMFCYVGIALYAIPAGTFFDKFGAVLGFDDDDDENEDGDDDEEKDE</sequence>
<evidence type="ECO:0000256" key="11">
    <source>
        <dbReference type="ARBA" id="ARBA00023303"/>
    </source>
</evidence>
<evidence type="ECO:0000313" key="15">
    <source>
        <dbReference type="EMBL" id="OEU08306.1"/>
    </source>
</evidence>
<dbReference type="GO" id="GO:0001508">
    <property type="term" value="P:action potential"/>
    <property type="evidence" value="ECO:0007669"/>
    <property type="project" value="TreeGrafter"/>
</dbReference>
<feature type="region of interest" description="Disordered" evidence="12">
    <location>
        <begin position="673"/>
        <end position="708"/>
    </location>
</feature>
<feature type="transmembrane region" description="Helical" evidence="13">
    <location>
        <begin position="1291"/>
        <end position="1310"/>
    </location>
</feature>
<dbReference type="PANTHER" id="PTHR11537">
    <property type="entry name" value="VOLTAGE-GATED POTASSIUM CHANNEL"/>
    <property type="match status" value="1"/>
</dbReference>
<feature type="transmembrane region" description="Helical" evidence="13">
    <location>
        <begin position="729"/>
        <end position="750"/>
    </location>
</feature>
<dbReference type="GO" id="GO:0005249">
    <property type="term" value="F:voltage-gated potassium channel activity"/>
    <property type="evidence" value="ECO:0007669"/>
    <property type="project" value="InterPro"/>
</dbReference>
<feature type="transmembrane region" description="Helical" evidence="13">
    <location>
        <begin position="1054"/>
        <end position="1073"/>
    </location>
</feature>
<evidence type="ECO:0000256" key="10">
    <source>
        <dbReference type="ARBA" id="ARBA00023136"/>
    </source>
</evidence>
<name>A0A1E7ER54_9STRA</name>
<evidence type="ECO:0000256" key="12">
    <source>
        <dbReference type="SAM" id="MobiDB-lite"/>
    </source>
</evidence>
<feature type="transmembrane region" description="Helical" evidence="13">
    <location>
        <begin position="809"/>
        <end position="831"/>
    </location>
</feature>
<evidence type="ECO:0000256" key="6">
    <source>
        <dbReference type="ARBA" id="ARBA00022882"/>
    </source>
</evidence>
<keyword evidence="10 13" id="KW-0472">Membrane</keyword>
<dbReference type="PRINTS" id="PR00169">
    <property type="entry name" value="KCHANNEL"/>
</dbReference>
<keyword evidence="8 13" id="KW-1133">Transmembrane helix</keyword>
<dbReference type="EMBL" id="KV784381">
    <property type="protein sequence ID" value="OEU08306.1"/>
    <property type="molecule type" value="Genomic_DNA"/>
</dbReference>
<feature type="transmembrane region" description="Helical" evidence="13">
    <location>
        <begin position="151"/>
        <end position="175"/>
    </location>
</feature>
<evidence type="ECO:0000256" key="5">
    <source>
        <dbReference type="ARBA" id="ARBA00022826"/>
    </source>
</evidence>
<accession>A0A1E7ER54</accession>
<dbReference type="SUPFAM" id="SSF81324">
    <property type="entry name" value="Voltage-gated potassium channels"/>
    <property type="match status" value="4"/>
</dbReference>
<evidence type="ECO:0000256" key="3">
    <source>
        <dbReference type="ARBA" id="ARBA00022538"/>
    </source>
</evidence>
<feature type="transmembrane region" description="Helical" evidence="13">
    <location>
        <begin position="649"/>
        <end position="669"/>
    </location>
</feature>
<comment type="subcellular location">
    <subcellularLocation>
        <location evidence="1">Membrane</location>
        <topology evidence="1">Multi-pass membrane protein</topology>
    </subcellularLocation>
</comment>